<dbReference type="STRING" id="329046.A0A1Y2D088"/>
<organism evidence="4 5">
    <name type="scientific">Rhizoclosmatium globosum</name>
    <dbReference type="NCBI Taxonomy" id="329046"/>
    <lineage>
        <taxon>Eukaryota</taxon>
        <taxon>Fungi</taxon>
        <taxon>Fungi incertae sedis</taxon>
        <taxon>Chytridiomycota</taxon>
        <taxon>Chytridiomycota incertae sedis</taxon>
        <taxon>Chytridiomycetes</taxon>
        <taxon>Chytridiales</taxon>
        <taxon>Chytriomycetaceae</taxon>
        <taxon>Rhizoclosmatium</taxon>
    </lineage>
</organism>
<dbReference type="PANTHER" id="PTHR24320:SF282">
    <property type="entry name" value="WW DOMAIN-CONTAINING OXIDOREDUCTASE"/>
    <property type="match status" value="1"/>
</dbReference>
<comment type="similarity">
    <text evidence="1">Belongs to the short-chain dehydrogenases/reductases (SDR) family.</text>
</comment>
<evidence type="ECO:0000256" key="1">
    <source>
        <dbReference type="ARBA" id="ARBA00006484"/>
    </source>
</evidence>
<dbReference type="EMBL" id="MCGO01000003">
    <property type="protein sequence ID" value="ORY52691.1"/>
    <property type="molecule type" value="Genomic_DNA"/>
</dbReference>
<keyword evidence="3" id="KW-0560">Oxidoreductase</keyword>
<gene>
    <name evidence="4" type="ORF">BCR33DRAFT_711953</name>
</gene>
<comment type="caution">
    <text evidence="4">The sequence shown here is derived from an EMBL/GenBank/DDBJ whole genome shotgun (WGS) entry which is preliminary data.</text>
</comment>
<evidence type="ECO:0000313" key="4">
    <source>
        <dbReference type="EMBL" id="ORY52691.1"/>
    </source>
</evidence>
<protein>
    <submittedName>
        <fullName evidence="4">NAD(P)-binding protein</fullName>
    </submittedName>
</protein>
<dbReference type="OrthoDB" id="191139at2759"/>
<dbReference type="InterPro" id="IPR036291">
    <property type="entry name" value="NAD(P)-bd_dom_sf"/>
</dbReference>
<proteinExistence type="inferred from homology"/>
<reference evidence="4 5" key="1">
    <citation type="submission" date="2016-07" db="EMBL/GenBank/DDBJ databases">
        <title>Pervasive Adenine N6-methylation of Active Genes in Fungi.</title>
        <authorList>
            <consortium name="DOE Joint Genome Institute"/>
            <person name="Mondo S.J."/>
            <person name="Dannebaum R.O."/>
            <person name="Kuo R.C."/>
            <person name="Labutti K."/>
            <person name="Haridas S."/>
            <person name="Kuo A."/>
            <person name="Salamov A."/>
            <person name="Ahrendt S.R."/>
            <person name="Lipzen A."/>
            <person name="Sullivan W."/>
            <person name="Andreopoulos W.B."/>
            <person name="Clum A."/>
            <person name="Lindquist E."/>
            <person name="Daum C."/>
            <person name="Ramamoorthy G.K."/>
            <person name="Gryganskyi A."/>
            <person name="Culley D."/>
            <person name="Magnuson J.K."/>
            <person name="James T.Y."/>
            <person name="O'Malley M.A."/>
            <person name="Stajich J.E."/>
            <person name="Spatafora J.W."/>
            <person name="Visel A."/>
            <person name="Grigoriev I.V."/>
        </authorList>
    </citation>
    <scope>NUCLEOTIDE SEQUENCE [LARGE SCALE GENOMIC DNA]</scope>
    <source>
        <strain evidence="4 5">JEL800</strain>
    </source>
</reference>
<dbReference type="Pfam" id="PF00106">
    <property type="entry name" value="adh_short"/>
    <property type="match status" value="1"/>
</dbReference>
<keyword evidence="2" id="KW-0521">NADP</keyword>
<dbReference type="PANTHER" id="PTHR24320">
    <property type="entry name" value="RETINOL DEHYDROGENASE"/>
    <property type="match status" value="1"/>
</dbReference>
<feature type="non-terminal residue" evidence="4">
    <location>
        <position position="1"/>
    </location>
</feature>
<accession>A0A1Y2D088</accession>
<dbReference type="PRINTS" id="PR00081">
    <property type="entry name" value="GDHRDH"/>
</dbReference>
<dbReference type="Gene3D" id="3.40.50.720">
    <property type="entry name" value="NAD(P)-binding Rossmann-like Domain"/>
    <property type="match status" value="1"/>
</dbReference>
<evidence type="ECO:0000256" key="3">
    <source>
        <dbReference type="ARBA" id="ARBA00023002"/>
    </source>
</evidence>
<dbReference type="GO" id="GO:0016491">
    <property type="term" value="F:oxidoreductase activity"/>
    <property type="evidence" value="ECO:0007669"/>
    <property type="project" value="UniProtKB-KW"/>
</dbReference>
<dbReference type="SUPFAM" id="SSF51735">
    <property type="entry name" value="NAD(P)-binding Rossmann-fold domains"/>
    <property type="match status" value="1"/>
</dbReference>
<name>A0A1Y2D088_9FUNG</name>
<evidence type="ECO:0000313" key="5">
    <source>
        <dbReference type="Proteomes" id="UP000193642"/>
    </source>
</evidence>
<sequence length="321" mass="35484">MTVGSFLGQLLFRPAWTADQLPDLSGQVAFVAGGCTGLGHSAAKHLALRGASVTVVAPDVASGESVVAALHNDSDQQSHGFVVASAVDLRSLSAAADEFLKTHSKLNILINADSISSHQFSLSEQGIEQTFHTNHFAPMLLTHKLLPLLEASQPSRIVNLTSMTHMIVLNSIDYQYFDVPEMFDENTRYNESKLAAIHFTRELQDRLETKYALLNKPCNIYVNCVHPGAIKDDHPTGDRDLKHILLDSVKVNVEKGVITPLYAAAAPEIETMNIKGKYLVPYCTVAEPSLIAQDKETCVKTWQWSEYVFRHYFEPDFEMGI</sequence>
<dbReference type="InterPro" id="IPR002347">
    <property type="entry name" value="SDR_fam"/>
</dbReference>
<dbReference type="Proteomes" id="UP000193642">
    <property type="component" value="Unassembled WGS sequence"/>
</dbReference>
<keyword evidence="5" id="KW-1185">Reference proteome</keyword>
<dbReference type="AlphaFoldDB" id="A0A1Y2D088"/>
<evidence type="ECO:0000256" key="2">
    <source>
        <dbReference type="ARBA" id="ARBA00022857"/>
    </source>
</evidence>